<proteinExistence type="predicted"/>
<feature type="compositionally biased region" description="Basic and acidic residues" evidence="1">
    <location>
        <begin position="628"/>
        <end position="649"/>
    </location>
</feature>
<feature type="compositionally biased region" description="Basic and acidic residues" evidence="1">
    <location>
        <begin position="601"/>
        <end position="619"/>
    </location>
</feature>
<feature type="compositionally biased region" description="Basic and acidic residues" evidence="1">
    <location>
        <begin position="405"/>
        <end position="415"/>
    </location>
</feature>
<feature type="compositionally biased region" description="Basic and acidic residues" evidence="1">
    <location>
        <begin position="505"/>
        <end position="551"/>
    </location>
</feature>
<dbReference type="SUPFAM" id="SSF50729">
    <property type="entry name" value="PH domain-like"/>
    <property type="match status" value="1"/>
</dbReference>
<feature type="compositionally biased region" description="Low complexity" evidence="1">
    <location>
        <begin position="24"/>
        <end position="51"/>
    </location>
</feature>
<dbReference type="PANTHER" id="PTHR42073:SF1">
    <property type="entry name" value="MEIOTIC EXPRESSION UP-REGULATED PROTEIN 6"/>
    <property type="match status" value="1"/>
</dbReference>
<feature type="compositionally biased region" description="Basic and acidic residues" evidence="1">
    <location>
        <begin position="284"/>
        <end position="297"/>
    </location>
</feature>
<reference evidence="3" key="1">
    <citation type="journal article" date="2020" name="Stud. Mycol.">
        <title>101 Dothideomycetes genomes: a test case for predicting lifestyles and emergence of pathogens.</title>
        <authorList>
            <person name="Haridas S."/>
            <person name="Albert R."/>
            <person name="Binder M."/>
            <person name="Bloem J."/>
            <person name="Labutti K."/>
            <person name="Salamov A."/>
            <person name="Andreopoulos B."/>
            <person name="Baker S."/>
            <person name="Barry K."/>
            <person name="Bills G."/>
            <person name="Bluhm B."/>
            <person name="Cannon C."/>
            <person name="Castanera R."/>
            <person name="Culley D."/>
            <person name="Daum C."/>
            <person name="Ezra D."/>
            <person name="Gonzalez J."/>
            <person name="Henrissat B."/>
            <person name="Kuo A."/>
            <person name="Liang C."/>
            <person name="Lipzen A."/>
            <person name="Lutzoni F."/>
            <person name="Magnuson J."/>
            <person name="Mondo S."/>
            <person name="Nolan M."/>
            <person name="Ohm R."/>
            <person name="Pangilinan J."/>
            <person name="Park H.-J."/>
            <person name="Ramirez L."/>
            <person name="Alfaro M."/>
            <person name="Sun H."/>
            <person name="Tritt A."/>
            <person name="Yoshinaga Y."/>
            <person name="Zwiers L.-H."/>
            <person name="Turgeon B."/>
            <person name="Goodwin S."/>
            <person name="Spatafora J."/>
            <person name="Crous P."/>
            <person name="Grigoriev I."/>
        </authorList>
    </citation>
    <scope>NUCLEOTIDE SEQUENCE</scope>
    <source>
        <strain evidence="3">Tuck. ex Michener</strain>
    </source>
</reference>
<feature type="compositionally biased region" description="Basic and acidic residues" evidence="1">
    <location>
        <begin position="437"/>
        <end position="450"/>
    </location>
</feature>
<feature type="compositionally biased region" description="Low complexity" evidence="1">
    <location>
        <begin position="567"/>
        <end position="584"/>
    </location>
</feature>
<dbReference type="Proteomes" id="UP000800092">
    <property type="component" value="Unassembled WGS sequence"/>
</dbReference>
<gene>
    <name evidence="3" type="ORF">EV356DRAFT_514961</name>
</gene>
<dbReference type="AlphaFoldDB" id="A0A6A6HAQ0"/>
<evidence type="ECO:0000256" key="1">
    <source>
        <dbReference type="SAM" id="MobiDB-lite"/>
    </source>
</evidence>
<evidence type="ECO:0000313" key="3">
    <source>
        <dbReference type="EMBL" id="KAF2234570.1"/>
    </source>
</evidence>
<evidence type="ECO:0000313" key="4">
    <source>
        <dbReference type="Proteomes" id="UP000800092"/>
    </source>
</evidence>
<feature type="region of interest" description="Disordered" evidence="1">
    <location>
        <begin position="264"/>
        <end position="746"/>
    </location>
</feature>
<dbReference type="PRINTS" id="PR00833">
    <property type="entry name" value="POAALLERGEN"/>
</dbReference>
<dbReference type="OrthoDB" id="5593352at2759"/>
<sequence>MSDAQQPVADRPAVEDAPAAQTIESTAPAASETAPTEAATTEAKPEASTTEATKEAVEGEKAKAETEPVTHGALGYKAPGLFKQLKFTKNYFWFGDEAIPQQHMDKFMRGEKQDISYPTTAWASHTGKGLLLFAKHSDQMKTPDGAINLADVSDITKEGSRDFAFKYHDHKHTFQASNEKERDGWLLVVEKTAEEAKGSKEGILGSEKYKDTMSKLSRSSFANLARCLRKQILSVPVHHALGTRFVPYVRADARLDKPATLATGAATAATAKKSTDAANSDEPTEARKDSSEAEDGKKKSKSRSLSRGTKRTSLFGSLMGKKEEKDEQKEVKKEEKAEEKAEKKAEKEEKKEEKKAEKEVKKEEKEDQKDHKEGEAAAVGTAAAGTAIAADGTADAESAPIDAPAETKKTTESTPEKNTSGTNKSTKRSSIFGSFFEKVRSPTSEKKESEVGPVPPPKDDAAPVLPPTDGSDEAPPAPPKDDKPEEAAAVGAATGAGVTTATAAEEAKDGQKDKATATTPSKEKEGFFKRLLSESKVKVPKSEASKEESKVGAEPAATEESTKEGEATATAADKAAVPAETAVAVDDKPNNGASGISAPADEQRTGKKEEPSTPKEKRASIFGTFKGKVRDQKGDKSDAEKSEGEEKKSNKLGGIFRNPSKAIKSSTGKDAKKDETKPTVNGDKVADKKANETVATKEATEQKPVEDSTTSSEAKQAEHSIGDVVPEAVSVGQPQEQGAPAVQATA</sequence>
<name>A0A6A6HAQ0_VIRVR</name>
<keyword evidence="4" id="KW-1185">Reference proteome</keyword>
<dbReference type="InterPro" id="IPR039483">
    <property type="entry name" value="Meu6_PH_dom"/>
</dbReference>
<feature type="compositionally biased region" description="Low complexity" evidence="1">
    <location>
        <begin position="264"/>
        <end position="278"/>
    </location>
</feature>
<protein>
    <recommendedName>
        <fullName evidence="2">PH domain-containing protein</fullName>
    </recommendedName>
</protein>
<evidence type="ECO:0000259" key="2">
    <source>
        <dbReference type="PROSITE" id="PS50003"/>
    </source>
</evidence>
<dbReference type="PROSITE" id="PS50003">
    <property type="entry name" value="PH_DOMAIN"/>
    <property type="match status" value="1"/>
</dbReference>
<accession>A0A6A6HAQ0</accession>
<feature type="compositionally biased region" description="Basic and acidic residues" evidence="1">
    <location>
        <begin position="320"/>
        <end position="375"/>
    </location>
</feature>
<feature type="region of interest" description="Disordered" evidence="1">
    <location>
        <begin position="1"/>
        <end position="67"/>
    </location>
</feature>
<feature type="compositionally biased region" description="Basic residues" evidence="1">
    <location>
        <begin position="298"/>
        <end position="310"/>
    </location>
</feature>
<feature type="domain" description="PH" evidence="2">
    <location>
        <begin position="67"/>
        <end position="194"/>
    </location>
</feature>
<feature type="compositionally biased region" description="Low complexity" evidence="1">
    <location>
        <begin position="487"/>
        <end position="504"/>
    </location>
</feature>
<dbReference type="InterPro" id="IPR039712">
    <property type="entry name" value="Meu6"/>
</dbReference>
<organism evidence="3 4">
    <name type="scientific">Viridothelium virens</name>
    <name type="common">Speckled blister lichen</name>
    <name type="synonym">Trypethelium virens</name>
    <dbReference type="NCBI Taxonomy" id="1048519"/>
    <lineage>
        <taxon>Eukaryota</taxon>
        <taxon>Fungi</taxon>
        <taxon>Dikarya</taxon>
        <taxon>Ascomycota</taxon>
        <taxon>Pezizomycotina</taxon>
        <taxon>Dothideomycetes</taxon>
        <taxon>Dothideomycetes incertae sedis</taxon>
        <taxon>Trypetheliales</taxon>
        <taxon>Trypetheliaceae</taxon>
        <taxon>Viridothelium</taxon>
    </lineage>
</organism>
<dbReference type="InterPro" id="IPR001849">
    <property type="entry name" value="PH_domain"/>
</dbReference>
<feature type="compositionally biased region" description="Basic and acidic residues" evidence="1">
    <location>
        <begin position="667"/>
        <end position="677"/>
    </location>
</feature>
<dbReference type="Gene3D" id="2.30.29.30">
    <property type="entry name" value="Pleckstrin-homology domain (PH domain)/Phosphotyrosine-binding domain (PTB)"/>
    <property type="match status" value="1"/>
</dbReference>
<dbReference type="EMBL" id="ML991797">
    <property type="protein sequence ID" value="KAF2234570.1"/>
    <property type="molecule type" value="Genomic_DNA"/>
</dbReference>
<dbReference type="Pfam" id="PF15406">
    <property type="entry name" value="PH_6"/>
    <property type="match status" value="1"/>
</dbReference>
<feature type="compositionally biased region" description="Low complexity" evidence="1">
    <location>
        <begin position="376"/>
        <end position="399"/>
    </location>
</feature>
<dbReference type="PANTHER" id="PTHR42073">
    <property type="entry name" value="MEIOTIC EXPRESSION UP-REGULATED PROTEIN 6"/>
    <property type="match status" value="1"/>
</dbReference>
<feature type="compositionally biased region" description="Basic and acidic residues" evidence="1">
    <location>
        <begin position="52"/>
        <end position="67"/>
    </location>
</feature>
<dbReference type="InterPro" id="IPR011993">
    <property type="entry name" value="PH-like_dom_sf"/>
</dbReference>
<dbReference type="CDD" id="cd00821">
    <property type="entry name" value="PH"/>
    <property type="match status" value="1"/>
</dbReference>
<feature type="compositionally biased region" description="Polar residues" evidence="1">
    <location>
        <begin position="421"/>
        <end position="432"/>
    </location>
</feature>